<gene>
    <name evidence="9" type="ORF">B5807_09339</name>
</gene>
<dbReference type="PROSITE" id="PS00678">
    <property type="entry name" value="WD_REPEATS_1"/>
    <property type="match status" value="1"/>
</dbReference>
<reference evidence="9 10" key="1">
    <citation type="journal article" date="2017" name="Genome Announc.">
        <title>Genome sequence of the saprophytic ascomycete Epicoccum nigrum ICMP 19927 strain isolated from New Zealand.</title>
        <authorList>
            <person name="Fokin M."/>
            <person name="Fleetwood D."/>
            <person name="Weir B.S."/>
            <person name="Villas-Boas S.G."/>
        </authorList>
    </citation>
    <scope>NUCLEOTIDE SEQUENCE [LARGE SCALE GENOMIC DNA]</scope>
    <source>
        <strain evidence="9 10">ICMP 19927</strain>
    </source>
</reference>
<proteinExistence type="inferred from homology"/>
<dbReference type="Proteomes" id="UP000193240">
    <property type="component" value="Unassembled WGS sequence"/>
</dbReference>
<name>A0A1Y2LMH9_EPING</name>
<keyword evidence="1 7" id="KW-0853">WD repeat</keyword>
<comment type="function">
    <text evidence="3">Component of the ASTRA complex involved in chromatin remodeling.</text>
</comment>
<dbReference type="PANTHER" id="PTHR19854">
    <property type="entry name" value="TRANSDUCIN BETA-LIKE 3"/>
    <property type="match status" value="1"/>
</dbReference>
<dbReference type="AlphaFoldDB" id="A0A1Y2LMH9"/>
<keyword evidence="10" id="KW-1185">Reference proteome</keyword>
<dbReference type="InterPro" id="IPR001680">
    <property type="entry name" value="WD40_rpt"/>
</dbReference>
<dbReference type="SUPFAM" id="SSF50998">
    <property type="entry name" value="Quinoprotein alcohol dehydrogenase-like"/>
    <property type="match status" value="1"/>
</dbReference>
<evidence type="ECO:0000256" key="2">
    <source>
        <dbReference type="ARBA" id="ARBA00022737"/>
    </source>
</evidence>
<dbReference type="Gene3D" id="2.130.10.10">
    <property type="entry name" value="YVTN repeat-like/Quinoprotein amine dehydrogenase"/>
    <property type="match status" value="2"/>
</dbReference>
<protein>
    <recommendedName>
        <fullName evidence="6">ASTRA-associated protein 1</fullName>
    </recommendedName>
</protein>
<dbReference type="InterPro" id="IPR015943">
    <property type="entry name" value="WD40/YVTN_repeat-like_dom_sf"/>
</dbReference>
<dbReference type="Pfam" id="PF00400">
    <property type="entry name" value="WD40"/>
    <property type="match status" value="2"/>
</dbReference>
<organism evidence="9 10">
    <name type="scientific">Epicoccum nigrum</name>
    <name type="common">Soil fungus</name>
    <name type="synonym">Epicoccum purpurascens</name>
    <dbReference type="NCBI Taxonomy" id="105696"/>
    <lineage>
        <taxon>Eukaryota</taxon>
        <taxon>Fungi</taxon>
        <taxon>Dikarya</taxon>
        <taxon>Ascomycota</taxon>
        <taxon>Pezizomycotina</taxon>
        <taxon>Dothideomycetes</taxon>
        <taxon>Pleosporomycetidae</taxon>
        <taxon>Pleosporales</taxon>
        <taxon>Pleosporineae</taxon>
        <taxon>Didymellaceae</taxon>
        <taxon>Epicoccum</taxon>
    </lineage>
</organism>
<evidence type="ECO:0000256" key="5">
    <source>
        <dbReference type="ARBA" id="ARBA00038749"/>
    </source>
</evidence>
<evidence type="ECO:0000256" key="6">
    <source>
        <dbReference type="ARBA" id="ARBA00040563"/>
    </source>
</evidence>
<comment type="similarity">
    <text evidence="4">Belongs to the WD repeat ASA1 family.</text>
</comment>
<dbReference type="EMBL" id="KZ107855">
    <property type="protein sequence ID" value="OSS45111.1"/>
    <property type="molecule type" value="Genomic_DNA"/>
</dbReference>
<evidence type="ECO:0000313" key="9">
    <source>
        <dbReference type="EMBL" id="OSS45111.1"/>
    </source>
</evidence>
<accession>A0A1Y2LMH9</accession>
<dbReference type="PROSITE" id="PS50082">
    <property type="entry name" value="WD_REPEATS_2"/>
    <property type="match status" value="1"/>
</dbReference>
<evidence type="ECO:0000256" key="3">
    <source>
        <dbReference type="ARBA" id="ARBA00037338"/>
    </source>
</evidence>
<evidence type="ECO:0000256" key="1">
    <source>
        <dbReference type="ARBA" id="ARBA00022574"/>
    </source>
</evidence>
<evidence type="ECO:0000313" key="10">
    <source>
        <dbReference type="Proteomes" id="UP000193240"/>
    </source>
</evidence>
<dbReference type="InterPro" id="IPR019775">
    <property type="entry name" value="WD40_repeat_CS"/>
</dbReference>
<sequence length="516" mass="56511">MAYERQSSTLPPAQPSYILRGHTSQIHSVQFARKNTRLITGDADGWVVYWKLETKRALAVWQAHDGAILGTAEWARDKVLTHGRDNNLRIWQIQAGDEYALSTALPSEEPSGDRRTPWLLHTLPVNTLNFCAFSMCYAHAWGKSYGYENHDAATEASSNKETSSILVAVPARDDKMAEVYQFPEERLKFVIPRAQTKDTGMVMAIKLVNATVSQHTFVITGYEGGLTAVHLLPRDDSSAIRVAQLIYLSQPHTQPILSLDVLPDATTYFTSGADATIAAHRIPIIAADMGDQNLAPNDPKVDDPPISVPSPTFEQIPVAGGDALDEADDPPISVPDDISAETISFAKRPITAAQSQHKDRKSGGLSSLLSDAPAPPKTSKAQELPLLAPAIEPAYKINNTKHAGQQSLSVRSDGRLFACGGWDSRVRVYSAKTLKEVAVLKWHKEGIYAVAFAILLEGTDSESNAETGATENMVGKMVKRETGLNKLQRQREEKMQVKHWVAAGAKDGKISLWELF</sequence>
<feature type="repeat" description="WD" evidence="7">
    <location>
        <begin position="19"/>
        <end position="60"/>
    </location>
</feature>
<evidence type="ECO:0000256" key="8">
    <source>
        <dbReference type="SAM" id="MobiDB-lite"/>
    </source>
</evidence>
<dbReference type="STRING" id="105696.A0A1Y2LMH9"/>
<dbReference type="InParanoid" id="A0A1Y2LMH9"/>
<dbReference type="PROSITE" id="PS50294">
    <property type="entry name" value="WD_REPEATS_REGION"/>
    <property type="match status" value="1"/>
</dbReference>
<evidence type="ECO:0000256" key="4">
    <source>
        <dbReference type="ARBA" id="ARBA00037931"/>
    </source>
</evidence>
<dbReference type="SMART" id="SM00320">
    <property type="entry name" value="WD40"/>
    <property type="match status" value="5"/>
</dbReference>
<feature type="region of interest" description="Disordered" evidence="8">
    <location>
        <begin position="349"/>
        <end position="383"/>
    </location>
</feature>
<comment type="subunit">
    <text evidence="5">Component of the ASTRA chromatin remodeling machinery complex.</text>
</comment>
<evidence type="ECO:0000256" key="7">
    <source>
        <dbReference type="PROSITE-ProRule" id="PRU00221"/>
    </source>
</evidence>
<dbReference type="InterPro" id="IPR011047">
    <property type="entry name" value="Quinoprotein_ADH-like_sf"/>
</dbReference>
<dbReference type="OMA" id="WHKEGVY"/>
<keyword evidence="2" id="KW-0677">Repeat</keyword>
<dbReference type="PANTHER" id="PTHR19854:SF1">
    <property type="entry name" value="GUANINE NUCLEOTIDE-BINDING PROTEIN SUBUNIT BETA-LIKE PROTEIN 1"/>
    <property type="match status" value="1"/>
</dbReference>